<dbReference type="InterPro" id="IPR036291">
    <property type="entry name" value="NAD(P)-bd_dom_sf"/>
</dbReference>
<name>A0A401YUC2_9ACTN</name>
<dbReference type="PROSITE" id="PS00061">
    <property type="entry name" value="ADH_SHORT"/>
    <property type="match status" value="1"/>
</dbReference>
<keyword evidence="2" id="KW-0560">Oxidoreductase</keyword>
<keyword evidence="4" id="KW-1185">Reference proteome</keyword>
<evidence type="ECO:0000256" key="1">
    <source>
        <dbReference type="ARBA" id="ARBA00006484"/>
    </source>
</evidence>
<organism evidence="3 4">
    <name type="scientific">Embleya hyalina</name>
    <dbReference type="NCBI Taxonomy" id="516124"/>
    <lineage>
        <taxon>Bacteria</taxon>
        <taxon>Bacillati</taxon>
        <taxon>Actinomycetota</taxon>
        <taxon>Actinomycetes</taxon>
        <taxon>Kitasatosporales</taxon>
        <taxon>Streptomycetaceae</taxon>
        <taxon>Embleya</taxon>
    </lineage>
</organism>
<dbReference type="Pfam" id="PF13561">
    <property type="entry name" value="adh_short_C2"/>
    <property type="match status" value="1"/>
</dbReference>
<dbReference type="PRINTS" id="PR00081">
    <property type="entry name" value="GDHRDH"/>
</dbReference>
<evidence type="ECO:0000313" key="4">
    <source>
        <dbReference type="Proteomes" id="UP000286931"/>
    </source>
</evidence>
<reference evidence="3 4" key="1">
    <citation type="submission" date="2018-12" db="EMBL/GenBank/DDBJ databases">
        <title>Draft genome sequence of Embleya hyalina NBRC 13850T.</title>
        <authorList>
            <person name="Komaki H."/>
            <person name="Hosoyama A."/>
            <person name="Kimura A."/>
            <person name="Ichikawa N."/>
            <person name="Tamura T."/>
        </authorList>
    </citation>
    <scope>NUCLEOTIDE SEQUENCE [LARGE SCALE GENOMIC DNA]</scope>
    <source>
        <strain evidence="3 4">NBRC 13850</strain>
    </source>
</reference>
<dbReference type="Proteomes" id="UP000286931">
    <property type="component" value="Unassembled WGS sequence"/>
</dbReference>
<dbReference type="GO" id="GO:0032787">
    <property type="term" value="P:monocarboxylic acid metabolic process"/>
    <property type="evidence" value="ECO:0007669"/>
    <property type="project" value="UniProtKB-ARBA"/>
</dbReference>
<dbReference type="CDD" id="cd05233">
    <property type="entry name" value="SDR_c"/>
    <property type="match status" value="1"/>
</dbReference>
<proteinExistence type="inferred from homology"/>
<accession>A0A401YUC2</accession>
<dbReference type="Gene3D" id="3.40.50.720">
    <property type="entry name" value="NAD(P)-binding Rossmann-like Domain"/>
    <property type="match status" value="1"/>
</dbReference>
<dbReference type="PRINTS" id="PR00080">
    <property type="entry name" value="SDRFAMILY"/>
</dbReference>
<dbReference type="PANTHER" id="PTHR42879">
    <property type="entry name" value="3-OXOACYL-(ACYL-CARRIER-PROTEIN) REDUCTASE"/>
    <property type="match status" value="1"/>
</dbReference>
<comment type="similarity">
    <text evidence="1">Belongs to the short-chain dehydrogenases/reductases (SDR) family.</text>
</comment>
<protein>
    <submittedName>
        <fullName evidence="3">Short-chain dehydrogenase/reductase</fullName>
    </submittedName>
</protein>
<dbReference type="GO" id="GO:0016491">
    <property type="term" value="F:oxidoreductase activity"/>
    <property type="evidence" value="ECO:0007669"/>
    <property type="project" value="UniProtKB-KW"/>
</dbReference>
<dbReference type="InterPro" id="IPR050259">
    <property type="entry name" value="SDR"/>
</dbReference>
<evidence type="ECO:0000256" key="2">
    <source>
        <dbReference type="ARBA" id="ARBA00023002"/>
    </source>
</evidence>
<dbReference type="SUPFAM" id="SSF51735">
    <property type="entry name" value="NAD(P)-binding Rossmann-fold domains"/>
    <property type="match status" value="1"/>
</dbReference>
<dbReference type="FunFam" id="3.40.50.720:FF:000084">
    <property type="entry name" value="Short-chain dehydrogenase reductase"/>
    <property type="match status" value="1"/>
</dbReference>
<dbReference type="InterPro" id="IPR002347">
    <property type="entry name" value="SDR_fam"/>
</dbReference>
<dbReference type="PANTHER" id="PTHR42879:SF2">
    <property type="entry name" value="3-OXOACYL-[ACYL-CARRIER-PROTEIN] REDUCTASE FABG"/>
    <property type="match status" value="1"/>
</dbReference>
<evidence type="ECO:0000313" key="3">
    <source>
        <dbReference type="EMBL" id="GCD98223.1"/>
    </source>
</evidence>
<dbReference type="NCBIfam" id="NF005559">
    <property type="entry name" value="PRK07231.1"/>
    <property type="match status" value="1"/>
</dbReference>
<dbReference type="EMBL" id="BIFH01000027">
    <property type="protein sequence ID" value="GCD98223.1"/>
    <property type="molecule type" value="Genomic_DNA"/>
</dbReference>
<dbReference type="InterPro" id="IPR020904">
    <property type="entry name" value="Sc_DH/Rdtase_CS"/>
</dbReference>
<dbReference type="OrthoDB" id="9803333at2"/>
<gene>
    <name evidence="3" type="ORF">EHYA_05924</name>
</gene>
<dbReference type="RefSeq" id="WP_126640154.1">
    <property type="nucleotide sequence ID" value="NZ_BIFH01000027.1"/>
</dbReference>
<sequence>MSGETSEVRDANAMFDLSGRVAIVTGGSRGIGRAIAHAYAAAGASVVIASRKADACEAVAKEITDAGGRALAVATHCGELERLAALVDTTVAHFGGIDIVVNNAANELAQPLGAITPQAWDKSFSVNLRGPVFLVQYALPHLIASGRGSVVNVVSAAVFTRAEGKGLYAAGKAGLVAFTRTMAGELAEHGIRVNAMAPGAVETDMVRKTGPETMARMRGAAPLNRIAAPEEMTGLALLLASDAGSFMTGQIVSIDGGLTVH</sequence>
<comment type="caution">
    <text evidence="3">The sequence shown here is derived from an EMBL/GenBank/DDBJ whole genome shotgun (WGS) entry which is preliminary data.</text>
</comment>
<dbReference type="AlphaFoldDB" id="A0A401YUC2"/>